<dbReference type="OrthoDB" id="9795011at2"/>
<dbReference type="PANTHER" id="PTHR30055">
    <property type="entry name" value="HTH-TYPE TRANSCRIPTIONAL REGULATOR RUTR"/>
    <property type="match status" value="1"/>
</dbReference>
<evidence type="ECO:0000256" key="4">
    <source>
        <dbReference type="PROSITE-ProRule" id="PRU00335"/>
    </source>
</evidence>
<feature type="domain" description="HTH tetR-type" evidence="5">
    <location>
        <begin position="6"/>
        <end position="65"/>
    </location>
</feature>
<dbReference type="eggNOG" id="COG1309">
    <property type="taxonomic scope" value="Bacteria"/>
</dbReference>
<keyword evidence="3" id="KW-0804">Transcription</keyword>
<dbReference type="EMBL" id="BAFO02000036">
    <property type="protein sequence ID" value="GAD87654.1"/>
    <property type="molecule type" value="Genomic_DNA"/>
</dbReference>
<keyword evidence="7" id="KW-1185">Reference proteome</keyword>
<evidence type="ECO:0000313" key="6">
    <source>
        <dbReference type="EMBL" id="GAD87654.1"/>
    </source>
</evidence>
<dbReference type="InterPro" id="IPR001647">
    <property type="entry name" value="HTH_TetR"/>
</dbReference>
<gene>
    <name evidence="6" type="ORF">NCAST_36_00360</name>
</gene>
<name>U5ERC6_NOCAS</name>
<dbReference type="PANTHER" id="PTHR30055:SF234">
    <property type="entry name" value="HTH-TYPE TRANSCRIPTIONAL REGULATOR BETI"/>
    <property type="match status" value="1"/>
</dbReference>
<evidence type="ECO:0000259" key="5">
    <source>
        <dbReference type="PROSITE" id="PS50977"/>
    </source>
</evidence>
<dbReference type="Proteomes" id="UP000017048">
    <property type="component" value="Unassembled WGS sequence"/>
</dbReference>
<comment type="caution">
    <text evidence="6">The sequence shown here is derived from an EMBL/GenBank/DDBJ whole genome shotgun (WGS) entry which is preliminary data.</text>
</comment>
<dbReference type="GO" id="GO:0003700">
    <property type="term" value="F:DNA-binding transcription factor activity"/>
    <property type="evidence" value="ECO:0007669"/>
    <property type="project" value="TreeGrafter"/>
</dbReference>
<keyword evidence="1" id="KW-0805">Transcription regulation</keyword>
<evidence type="ECO:0000256" key="2">
    <source>
        <dbReference type="ARBA" id="ARBA00023125"/>
    </source>
</evidence>
<dbReference type="PRINTS" id="PR00455">
    <property type="entry name" value="HTHTETR"/>
</dbReference>
<dbReference type="STRING" id="1824.SAMN05444423_110193"/>
<dbReference type="AlphaFoldDB" id="U5ERC6"/>
<reference evidence="6 7" key="1">
    <citation type="journal article" date="2014" name="BMC Genomics">
        <title>Genome based analysis of type-I polyketide synthase and nonribosomal peptide synthetase gene clusters in seven strains of five representative Nocardia species.</title>
        <authorList>
            <person name="Komaki H."/>
            <person name="Ichikawa N."/>
            <person name="Hosoyama A."/>
            <person name="Takahashi-Nakaguchi A."/>
            <person name="Matsuzawa T."/>
            <person name="Suzuki K."/>
            <person name="Fujita N."/>
            <person name="Gonoi T."/>
        </authorList>
    </citation>
    <scope>NUCLEOTIDE SEQUENCE [LARGE SCALE GENOMIC DNA]</scope>
    <source>
        <strain evidence="6 7">NBRC 15531</strain>
    </source>
</reference>
<evidence type="ECO:0000256" key="1">
    <source>
        <dbReference type="ARBA" id="ARBA00023015"/>
    </source>
</evidence>
<dbReference type="Pfam" id="PF21597">
    <property type="entry name" value="TetR_C_43"/>
    <property type="match status" value="1"/>
</dbReference>
<organism evidence="6 7">
    <name type="scientific">Nocardia asteroides NBRC 15531</name>
    <dbReference type="NCBI Taxonomy" id="1110697"/>
    <lineage>
        <taxon>Bacteria</taxon>
        <taxon>Bacillati</taxon>
        <taxon>Actinomycetota</taxon>
        <taxon>Actinomycetes</taxon>
        <taxon>Mycobacteriales</taxon>
        <taxon>Nocardiaceae</taxon>
        <taxon>Nocardia</taxon>
    </lineage>
</organism>
<sequence>MRADARRNYERIIECAREAFAEHGTDAPLDDIARRAGVGPGTLYRHFPNRTALMEAVYRANIESLAARAAEHRAALAPLPAFEAWFTDLVAYILEKHGLATTLKAAIDRSSETFAVCSGLLAEAAGSVLGPVQEAGIVRPEVSPRDILRLGHGIGAGCQAAADSAPLLTEIALAGLRVPPRAGA</sequence>
<evidence type="ECO:0000313" key="7">
    <source>
        <dbReference type="Proteomes" id="UP000017048"/>
    </source>
</evidence>
<dbReference type="InterPro" id="IPR009057">
    <property type="entry name" value="Homeodomain-like_sf"/>
</dbReference>
<evidence type="ECO:0000256" key="3">
    <source>
        <dbReference type="ARBA" id="ARBA00023163"/>
    </source>
</evidence>
<dbReference type="Pfam" id="PF00440">
    <property type="entry name" value="TetR_N"/>
    <property type="match status" value="1"/>
</dbReference>
<dbReference type="InterPro" id="IPR050109">
    <property type="entry name" value="HTH-type_TetR-like_transc_reg"/>
</dbReference>
<dbReference type="SUPFAM" id="SSF48498">
    <property type="entry name" value="Tetracyclin repressor-like, C-terminal domain"/>
    <property type="match status" value="1"/>
</dbReference>
<dbReference type="SUPFAM" id="SSF46689">
    <property type="entry name" value="Homeodomain-like"/>
    <property type="match status" value="1"/>
</dbReference>
<dbReference type="RefSeq" id="WP_019046479.1">
    <property type="nucleotide sequence ID" value="NZ_BAFO02000036.1"/>
</dbReference>
<feature type="DNA-binding region" description="H-T-H motif" evidence="4">
    <location>
        <begin position="28"/>
        <end position="47"/>
    </location>
</feature>
<proteinExistence type="predicted"/>
<dbReference type="GO" id="GO:0000976">
    <property type="term" value="F:transcription cis-regulatory region binding"/>
    <property type="evidence" value="ECO:0007669"/>
    <property type="project" value="TreeGrafter"/>
</dbReference>
<keyword evidence="2 4" id="KW-0238">DNA-binding</keyword>
<dbReference type="Gene3D" id="1.10.357.10">
    <property type="entry name" value="Tetracycline Repressor, domain 2"/>
    <property type="match status" value="1"/>
</dbReference>
<dbReference type="GeneID" id="91516583"/>
<dbReference type="InterPro" id="IPR049445">
    <property type="entry name" value="TetR_SbtR-like_C"/>
</dbReference>
<dbReference type="InterPro" id="IPR036271">
    <property type="entry name" value="Tet_transcr_reg_TetR-rel_C_sf"/>
</dbReference>
<dbReference type="PROSITE" id="PS50977">
    <property type="entry name" value="HTH_TETR_2"/>
    <property type="match status" value="1"/>
</dbReference>
<accession>U5ERC6</accession>
<protein>
    <submittedName>
        <fullName evidence="6">TetR family transcriptional regulator</fullName>
    </submittedName>
</protein>